<dbReference type="Pfam" id="PF12969">
    <property type="entry name" value="DUF3857"/>
    <property type="match status" value="1"/>
</dbReference>
<feature type="domain" description="DUF3857" evidence="3">
    <location>
        <begin position="46"/>
        <end position="206"/>
    </location>
</feature>
<evidence type="ECO:0000259" key="3">
    <source>
        <dbReference type="Pfam" id="PF12969"/>
    </source>
</evidence>
<dbReference type="Proteomes" id="UP000446768">
    <property type="component" value="Unassembled WGS sequence"/>
</dbReference>
<feature type="domain" description="Transglutaminase-like" evidence="2">
    <location>
        <begin position="259"/>
        <end position="332"/>
    </location>
</feature>
<organism evidence="4 5">
    <name type="scientific">Pseudoduganella rivuli</name>
    <dbReference type="NCBI Taxonomy" id="2666085"/>
    <lineage>
        <taxon>Bacteria</taxon>
        <taxon>Pseudomonadati</taxon>
        <taxon>Pseudomonadota</taxon>
        <taxon>Betaproteobacteria</taxon>
        <taxon>Burkholderiales</taxon>
        <taxon>Oxalobacteraceae</taxon>
        <taxon>Telluria group</taxon>
        <taxon>Pseudoduganella</taxon>
    </lineage>
</organism>
<gene>
    <name evidence="4" type="ORF">GJ700_24765</name>
</gene>
<proteinExistence type="predicted"/>
<accession>A0A7X2IRP6</accession>
<feature type="signal peptide" evidence="1">
    <location>
        <begin position="1"/>
        <end position="24"/>
    </location>
</feature>
<dbReference type="SUPFAM" id="SSF54001">
    <property type="entry name" value="Cysteine proteinases"/>
    <property type="match status" value="1"/>
</dbReference>
<protein>
    <submittedName>
        <fullName evidence="4">DUF3857 domain-containing protein</fullName>
    </submittedName>
</protein>
<keyword evidence="5" id="KW-1185">Reference proteome</keyword>
<dbReference type="Gene3D" id="2.60.40.3140">
    <property type="match status" value="1"/>
</dbReference>
<dbReference type="AlphaFoldDB" id="A0A7X2IRP6"/>
<sequence>MMFFKNILAAISIGLLGCINIAYAGDDGTDTSFTHERFVGHYVVNKDGSYVQTTEHVLLIKEERAVKALAQQPIIYNSSLQKIEVVQAYTQKPDGRRVLVKPDQIKDQQERISTEAPMFQDSRVKVLIFPEVAVGDRLVYTYRVICTQPLYPGQFEDVTLGEFNAVGRMSMTYDMPEELPLYADSMGFRAAQPVAGAGRKIYRWDYVPGENQPIEAGAVAYTDYGRRLFVSTFADYAALARAYDVRASSKVIVDARITALAKQIVGNLADPGAKARAIHNWVRQNIRYVAVYVGPGGVVPHSSLTILDNRYGDCKDHVTLMEALLQAAGIDSTPALINQGPSYKLPSVPTTFNHVITYVPGLDLYLDSTSAATSENYLPDGDIDKAVLLTHTGTIAHTPRQQLHLIKNESEIEVLGNGTANFVQRQTTRGKAAGEVIYFVDNAMQSDLDYVVKKLVSSKGKNGAGSIKKVEASAARDNVTVELSGHENEFVDLPGPVAITLDSSLTNDLRNSLTPLTIAGNRSQDFICLNLAVEERASYTLPATLSALALPKSVSLQDDNFEYRSEYLMESGKIVVKRILGFKHPGAVCTASEYHSMFGILTRIIRDLRSQVILQSAAR</sequence>
<dbReference type="InterPro" id="IPR038765">
    <property type="entry name" value="Papain-like_cys_pep_sf"/>
</dbReference>
<dbReference type="InterPro" id="IPR024618">
    <property type="entry name" value="DUF3857"/>
</dbReference>
<evidence type="ECO:0000313" key="5">
    <source>
        <dbReference type="Proteomes" id="UP000446768"/>
    </source>
</evidence>
<comment type="caution">
    <text evidence="4">The sequence shown here is derived from an EMBL/GenBank/DDBJ whole genome shotgun (WGS) entry which is preliminary data.</text>
</comment>
<dbReference type="Gene3D" id="3.10.620.30">
    <property type="match status" value="1"/>
</dbReference>
<dbReference type="InterPro" id="IPR002931">
    <property type="entry name" value="Transglutaminase-like"/>
</dbReference>
<keyword evidence="1" id="KW-0732">Signal</keyword>
<dbReference type="RefSeq" id="WP_154378979.1">
    <property type="nucleotide sequence ID" value="NZ_WKJJ01000017.1"/>
</dbReference>
<evidence type="ECO:0000313" key="4">
    <source>
        <dbReference type="EMBL" id="MRV74931.1"/>
    </source>
</evidence>
<feature type="chain" id="PRO_5031345403" evidence="1">
    <location>
        <begin position="25"/>
        <end position="619"/>
    </location>
</feature>
<dbReference type="PROSITE" id="PS51257">
    <property type="entry name" value="PROKAR_LIPOPROTEIN"/>
    <property type="match status" value="1"/>
</dbReference>
<evidence type="ECO:0000259" key="2">
    <source>
        <dbReference type="Pfam" id="PF01841"/>
    </source>
</evidence>
<evidence type="ECO:0000256" key="1">
    <source>
        <dbReference type="SAM" id="SignalP"/>
    </source>
</evidence>
<name>A0A7X2IRP6_9BURK</name>
<reference evidence="4 5" key="1">
    <citation type="submission" date="2019-11" db="EMBL/GenBank/DDBJ databases">
        <title>Novel species isolated from a subtropical stream in China.</title>
        <authorList>
            <person name="Lu H."/>
        </authorList>
    </citation>
    <scope>NUCLEOTIDE SEQUENCE [LARGE SCALE GENOMIC DNA]</scope>
    <source>
        <strain evidence="4 5">FT92W</strain>
    </source>
</reference>
<dbReference type="EMBL" id="WKJJ01000017">
    <property type="protein sequence ID" value="MRV74931.1"/>
    <property type="molecule type" value="Genomic_DNA"/>
</dbReference>
<dbReference type="Pfam" id="PF01841">
    <property type="entry name" value="Transglut_core"/>
    <property type="match status" value="1"/>
</dbReference>